<comment type="similarity">
    <text evidence="1">Belongs to the GTP cyclohydrolase I type 2/NIF3 family.</text>
</comment>
<feature type="binding site" evidence="5">
    <location>
        <position position="220"/>
    </location>
    <ligand>
        <name>a divalent metal cation</name>
        <dbReference type="ChEBI" id="CHEBI:60240"/>
        <label>1</label>
    </ligand>
</feature>
<accession>A0A9D2GQ25</accession>
<comment type="caution">
    <text evidence="6">The sequence shown here is derived from an EMBL/GenBank/DDBJ whole genome shotgun (WGS) entry which is preliminary data.</text>
</comment>
<dbReference type="Gene3D" id="3.40.1390.30">
    <property type="entry name" value="NIF3 (NGG1p interacting factor 3)-like"/>
    <property type="match status" value="2"/>
</dbReference>
<evidence type="ECO:0000256" key="5">
    <source>
        <dbReference type="PIRSR" id="PIRSR602678-1"/>
    </source>
</evidence>
<dbReference type="PANTHER" id="PTHR13799">
    <property type="entry name" value="NGG1 INTERACTING FACTOR 3"/>
    <property type="match status" value="1"/>
</dbReference>
<dbReference type="Pfam" id="PF01784">
    <property type="entry name" value="DUF34_NIF3"/>
    <property type="match status" value="1"/>
</dbReference>
<evidence type="ECO:0000256" key="1">
    <source>
        <dbReference type="ARBA" id="ARBA00006964"/>
    </source>
</evidence>
<dbReference type="EMBL" id="DXAW01000117">
    <property type="protein sequence ID" value="HIZ86207.1"/>
    <property type="molecule type" value="Genomic_DNA"/>
</dbReference>
<name>A0A9D2GQ25_9BACT</name>
<comment type="subunit">
    <text evidence="2">Homohexamer.</text>
</comment>
<dbReference type="GO" id="GO:0046872">
    <property type="term" value="F:metal ion binding"/>
    <property type="evidence" value="ECO:0007669"/>
    <property type="project" value="UniProtKB-KW"/>
</dbReference>
<dbReference type="InterPro" id="IPR036069">
    <property type="entry name" value="DUF34/NIF3_sf"/>
</dbReference>
<feature type="binding site" evidence="5">
    <location>
        <position position="103"/>
    </location>
    <ligand>
        <name>a divalent metal cation</name>
        <dbReference type="ChEBI" id="CHEBI:60240"/>
        <label>1</label>
    </ligand>
</feature>
<organism evidence="6 7">
    <name type="scientific">Candidatus Coprenecus stercoravium</name>
    <dbReference type="NCBI Taxonomy" id="2840735"/>
    <lineage>
        <taxon>Bacteria</taxon>
        <taxon>Pseudomonadati</taxon>
        <taxon>Bacteroidota</taxon>
        <taxon>Bacteroidia</taxon>
        <taxon>Bacteroidales</taxon>
        <taxon>Rikenellaceae</taxon>
        <taxon>Rikenellaceae incertae sedis</taxon>
        <taxon>Candidatus Coprenecus</taxon>
    </lineage>
</organism>
<evidence type="ECO:0000256" key="3">
    <source>
        <dbReference type="ARBA" id="ARBA00022112"/>
    </source>
</evidence>
<reference evidence="6" key="2">
    <citation type="submission" date="2021-04" db="EMBL/GenBank/DDBJ databases">
        <authorList>
            <person name="Gilroy R."/>
        </authorList>
    </citation>
    <scope>NUCLEOTIDE SEQUENCE</scope>
    <source>
        <strain evidence="6">Gambia16-554</strain>
    </source>
</reference>
<protein>
    <recommendedName>
        <fullName evidence="3">GTP cyclohydrolase 1 type 2 homolog</fullName>
    </recommendedName>
</protein>
<evidence type="ECO:0000313" key="7">
    <source>
        <dbReference type="Proteomes" id="UP000824115"/>
    </source>
</evidence>
<keyword evidence="4 5" id="KW-0479">Metal-binding</keyword>
<dbReference type="Proteomes" id="UP000824115">
    <property type="component" value="Unassembled WGS sequence"/>
</dbReference>
<dbReference type="FunFam" id="3.40.1390.30:FF:000001">
    <property type="entry name" value="GTP cyclohydrolase 1 type 2"/>
    <property type="match status" value="1"/>
</dbReference>
<dbReference type="PANTHER" id="PTHR13799:SF14">
    <property type="entry name" value="GTP CYCLOHYDROLASE 1 TYPE 2 HOMOLOG"/>
    <property type="match status" value="1"/>
</dbReference>
<evidence type="ECO:0000313" key="6">
    <source>
        <dbReference type="EMBL" id="HIZ86207.1"/>
    </source>
</evidence>
<feature type="binding site" evidence="5">
    <location>
        <position position="65"/>
    </location>
    <ligand>
        <name>a divalent metal cation</name>
        <dbReference type="ChEBI" id="CHEBI:60240"/>
        <label>1</label>
    </ligand>
</feature>
<feature type="binding site" evidence="5">
    <location>
        <position position="64"/>
    </location>
    <ligand>
        <name>a divalent metal cation</name>
        <dbReference type="ChEBI" id="CHEBI:60240"/>
        <label>2</label>
    </ligand>
</feature>
<feature type="binding site" evidence="5">
    <location>
        <position position="224"/>
    </location>
    <ligand>
        <name>a divalent metal cation</name>
        <dbReference type="ChEBI" id="CHEBI:60240"/>
        <label>1</label>
    </ligand>
</feature>
<evidence type="ECO:0000256" key="2">
    <source>
        <dbReference type="ARBA" id="ARBA00011643"/>
    </source>
</evidence>
<reference evidence="6" key="1">
    <citation type="journal article" date="2021" name="PeerJ">
        <title>Extensive microbial diversity within the chicken gut microbiome revealed by metagenomics and culture.</title>
        <authorList>
            <person name="Gilroy R."/>
            <person name="Ravi A."/>
            <person name="Getino M."/>
            <person name="Pursley I."/>
            <person name="Horton D.L."/>
            <person name="Alikhan N.F."/>
            <person name="Baker D."/>
            <person name="Gharbi K."/>
            <person name="Hall N."/>
            <person name="Watson M."/>
            <person name="Adriaenssens E.M."/>
            <person name="Foster-Nyarko E."/>
            <person name="Jarju S."/>
            <person name="Secka A."/>
            <person name="Antonio M."/>
            <person name="Oren A."/>
            <person name="Chaudhuri R.R."/>
            <person name="La Ragione R."/>
            <person name="Hildebrand F."/>
            <person name="Pallen M.J."/>
        </authorList>
    </citation>
    <scope>NUCLEOTIDE SEQUENCE</scope>
    <source>
        <strain evidence="6">Gambia16-554</strain>
    </source>
</reference>
<sequence length="258" mass="27432">MKAGEIASVIEAFAPLRLQESWDNSGFCIGDGESEVHKALVGFDCTPELIDEAFRTGADMVITHHPLIFGGIKKISSATLTGRTVIKAIKGGVTVYACHTNMDKVVGGVSGNTASLIGLRDIEVLDSDEDGNGLGIIGTLPSPVPASEFLSGMKAALGLKLVRHSRLPLTPVRRVALCGGSGRQFISKAKEAGADVYVTADVSYHDFYAPDGMMVADIGHFESEAKIVDVICDIVREKIPNFAICIASESNVNPVYYF</sequence>
<dbReference type="GO" id="GO:0005737">
    <property type="term" value="C:cytoplasm"/>
    <property type="evidence" value="ECO:0007669"/>
    <property type="project" value="TreeGrafter"/>
</dbReference>
<gene>
    <name evidence="6" type="ORF">IAC04_06925</name>
</gene>
<evidence type="ECO:0000256" key="4">
    <source>
        <dbReference type="ARBA" id="ARBA00022723"/>
    </source>
</evidence>
<dbReference type="InterPro" id="IPR002678">
    <property type="entry name" value="DUF34/NIF3"/>
</dbReference>
<dbReference type="NCBIfam" id="TIGR00486">
    <property type="entry name" value="YbgI_SA1388"/>
    <property type="match status" value="1"/>
</dbReference>
<dbReference type="AlphaFoldDB" id="A0A9D2GQ25"/>
<dbReference type="SUPFAM" id="SSF102705">
    <property type="entry name" value="NIF3 (NGG1p interacting factor 3)-like"/>
    <property type="match status" value="1"/>
</dbReference>
<proteinExistence type="inferred from homology"/>